<dbReference type="Gene3D" id="3.20.20.150">
    <property type="entry name" value="Divalent-metal-dependent TIM barrel enzymes"/>
    <property type="match status" value="1"/>
</dbReference>
<name>A0A2X4W9J3_LEDLE</name>
<dbReference type="InterPro" id="IPR050312">
    <property type="entry name" value="IolE/XylAMocC-like"/>
</dbReference>
<dbReference type="InterPro" id="IPR036237">
    <property type="entry name" value="Xyl_isomerase-like_sf"/>
</dbReference>
<sequence length="271" mass="29492">MMKLGVNSVLFKDFDFATAARQIALCGYDGVEISAIKGMCEHLELDRWKEQADELRSIVKDNGLEFLSMEVASLDEERLILAFEAAVEIGIPIVNVGPGGKTGVEADLQHSIETLYRLSEKAESYGITLCVKAHIGNAIYNTETTLQAMEEIPSPAFGIDMDPSHIYRGNENPEEELPKVLSKVKHVHIRDCKGRATGPGEIKNQACGRGDIDLYAYCKAMVDGNYSGPVCLEVIGANKHSLADVSIVAAESYGYLNACLKALGARKPKLV</sequence>
<evidence type="ECO:0000313" key="2">
    <source>
        <dbReference type="EMBL" id="SQI55552.1"/>
    </source>
</evidence>
<dbReference type="Pfam" id="PF01261">
    <property type="entry name" value="AP_endonuc_2"/>
    <property type="match status" value="1"/>
</dbReference>
<accession>A0A2X4W9J3</accession>
<dbReference type="InterPro" id="IPR013022">
    <property type="entry name" value="Xyl_isomerase-like_TIM-brl"/>
</dbReference>
<organism evidence="2 3">
    <name type="scientific">Lederbergia lenta</name>
    <name type="common">Bacillus lentus</name>
    <dbReference type="NCBI Taxonomy" id="1467"/>
    <lineage>
        <taxon>Bacteria</taxon>
        <taxon>Bacillati</taxon>
        <taxon>Bacillota</taxon>
        <taxon>Bacilli</taxon>
        <taxon>Bacillales</taxon>
        <taxon>Bacillaceae</taxon>
        <taxon>Lederbergia</taxon>
    </lineage>
</organism>
<dbReference type="Proteomes" id="UP000249134">
    <property type="component" value="Chromosome 1"/>
</dbReference>
<dbReference type="PANTHER" id="PTHR12110">
    <property type="entry name" value="HYDROXYPYRUVATE ISOMERASE"/>
    <property type="match status" value="1"/>
</dbReference>
<evidence type="ECO:0000259" key="1">
    <source>
        <dbReference type="Pfam" id="PF01261"/>
    </source>
</evidence>
<dbReference type="KEGG" id="blen:NCTC4824_01501"/>
<dbReference type="RefSeq" id="WP_066137110.1">
    <property type="nucleotide sequence ID" value="NZ_CBCSGM010000001.1"/>
</dbReference>
<dbReference type="EMBL" id="LS483476">
    <property type="protein sequence ID" value="SQI55552.1"/>
    <property type="molecule type" value="Genomic_DNA"/>
</dbReference>
<dbReference type="AlphaFoldDB" id="A0A2X4W9J3"/>
<proteinExistence type="predicted"/>
<keyword evidence="3" id="KW-1185">Reference proteome</keyword>
<reference evidence="2 3" key="1">
    <citation type="submission" date="2018-06" db="EMBL/GenBank/DDBJ databases">
        <authorList>
            <consortium name="Pathogen Informatics"/>
            <person name="Doyle S."/>
        </authorList>
    </citation>
    <scope>NUCLEOTIDE SEQUENCE [LARGE SCALE GENOMIC DNA]</scope>
    <source>
        <strain evidence="2 3">NCTC4824</strain>
    </source>
</reference>
<protein>
    <submittedName>
        <fullName evidence="2">Putative L-xylulose 5-phosphate 3-epimerase</fullName>
    </submittedName>
</protein>
<gene>
    <name evidence="2" type="ORF">NCTC4824_01501</name>
</gene>
<feature type="domain" description="Xylose isomerase-like TIM barrel" evidence="1">
    <location>
        <begin position="22"/>
        <end position="238"/>
    </location>
</feature>
<dbReference type="SUPFAM" id="SSF51658">
    <property type="entry name" value="Xylose isomerase-like"/>
    <property type="match status" value="1"/>
</dbReference>
<dbReference type="STRING" id="1348624.GCA_001591545_00588"/>
<evidence type="ECO:0000313" key="3">
    <source>
        <dbReference type="Proteomes" id="UP000249134"/>
    </source>
</evidence>